<evidence type="ECO:0000256" key="1">
    <source>
        <dbReference type="SAM" id="MobiDB-lite"/>
    </source>
</evidence>
<organism evidence="3 4">
    <name type="scientific">Paracoccus sphaerophysae</name>
    <dbReference type="NCBI Taxonomy" id="690417"/>
    <lineage>
        <taxon>Bacteria</taxon>
        <taxon>Pseudomonadati</taxon>
        <taxon>Pseudomonadota</taxon>
        <taxon>Alphaproteobacteria</taxon>
        <taxon>Rhodobacterales</taxon>
        <taxon>Paracoccaceae</taxon>
        <taxon>Paracoccus</taxon>
    </lineage>
</organism>
<evidence type="ECO:0000256" key="2">
    <source>
        <dbReference type="SAM" id="Phobius"/>
    </source>
</evidence>
<name>A0A099F1D1_9RHOB</name>
<keyword evidence="4" id="KW-1185">Reference proteome</keyword>
<reference evidence="3 4" key="2">
    <citation type="submission" date="2014-10" db="EMBL/GenBank/DDBJ databases">
        <title>Paracoccus sanguinis sp. nov., isolated from clinical specimens of New York State patients.</title>
        <authorList>
            <person name="Mingle L.A."/>
            <person name="Cole J.A."/>
            <person name="Lapierre P."/>
            <person name="Musser K.A."/>
        </authorList>
    </citation>
    <scope>NUCLEOTIDE SEQUENCE [LARGE SCALE GENOMIC DNA]</scope>
    <source>
        <strain evidence="3 4">HAMBI 3106</strain>
    </source>
</reference>
<keyword evidence="2" id="KW-0472">Membrane</keyword>
<reference evidence="3 4" key="1">
    <citation type="submission" date="2014-09" db="EMBL/GenBank/DDBJ databases">
        <authorList>
            <person name="McGinnis J.M."/>
            <person name="Wolfgang W.J."/>
        </authorList>
    </citation>
    <scope>NUCLEOTIDE SEQUENCE [LARGE SCALE GENOMIC DNA]</scope>
    <source>
        <strain evidence="3 4">HAMBI 3106</strain>
    </source>
</reference>
<dbReference type="AlphaFoldDB" id="A0A099F1D1"/>
<gene>
    <name evidence="3" type="ORF">IC63_12290</name>
</gene>
<sequence length="125" mass="12600">MARPMSACPLCRHPVSYHAALVDHGGTAFPLLVAGWRGAALVLLAINALLLWRLAGVADGWGNGWLAVIAALELLAAALGARCLWAAGPGDIDAASGARSGLGAPDGLSDAPVSALAVRRSSRPS</sequence>
<comment type="caution">
    <text evidence="3">The sequence shown here is derived from an EMBL/GenBank/DDBJ whole genome shotgun (WGS) entry which is preliminary data.</text>
</comment>
<keyword evidence="2" id="KW-0812">Transmembrane</keyword>
<feature type="transmembrane region" description="Helical" evidence="2">
    <location>
        <begin position="64"/>
        <end position="87"/>
    </location>
</feature>
<evidence type="ECO:0000313" key="4">
    <source>
        <dbReference type="Proteomes" id="UP000029917"/>
    </source>
</evidence>
<feature type="transmembrane region" description="Helical" evidence="2">
    <location>
        <begin position="31"/>
        <end position="52"/>
    </location>
</feature>
<dbReference type="STRING" id="690417.IC63_12290"/>
<feature type="region of interest" description="Disordered" evidence="1">
    <location>
        <begin position="103"/>
        <end position="125"/>
    </location>
</feature>
<proteinExistence type="predicted"/>
<dbReference type="EMBL" id="JRKS01000043">
    <property type="protein sequence ID" value="KGJ04284.1"/>
    <property type="molecule type" value="Genomic_DNA"/>
</dbReference>
<keyword evidence="2" id="KW-1133">Transmembrane helix</keyword>
<dbReference type="Proteomes" id="UP000029917">
    <property type="component" value="Unassembled WGS sequence"/>
</dbReference>
<evidence type="ECO:0000313" key="3">
    <source>
        <dbReference type="EMBL" id="KGJ04284.1"/>
    </source>
</evidence>
<protein>
    <submittedName>
        <fullName evidence="3">Uncharacterized protein</fullName>
    </submittedName>
</protein>
<accession>A0A099F1D1</accession>